<name>A0A5A7TVK6_CUCMM</name>
<organism evidence="2 4">
    <name type="scientific">Cucumis melo var. makuwa</name>
    <name type="common">Oriental melon</name>
    <dbReference type="NCBI Taxonomy" id="1194695"/>
    <lineage>
        <taxon>Eukaryota</taxon>
        <taxon>Viridiplantae</taxon>
        <taxon>Streptophyta</taxon>
        <taxon>Embryophyta</taxon>
        <taxon>Tracheophyta</taxon>
        <taxon>Spermatophyta</taxon>
        <taxon>Magnoliopsida</taxon>
        <taxon>eudicotyledons</taxon>
        <taxon>Gunneridae</taxon>
        <taxon>Pentapetalae</taxon>
        <taxon>rosids</taxon>
        <taxon>fabids</taxon>
        <taxon>Cucurbitales</taxon>
        <taxon>Cucurbitaceae</taxon>
        <taxon>Benincaseae</taxon>
        <taxon>Cucumis</taxon>
    </lineage>
</organism>
<gene>
    <name evidence="3" type="ORF">E5676_scaffold1333G00260</name>
    <name evidence="2" type="ORF">E6C27_scaffold376G00350</name>
</gene>
<reference evidence="4 5" key="1">
    <citation type="submission" date="2019-08" db="EMBL/GenBank/DDBJ databases">
        <title>Draft genome sequences of two oriental melons (Cucumis melo L. var makuwa).</title>
        <authorList>
            <person name="Kwon S.-Y."/>
        </authorList>
    </citation>
    <scope>NUCLEOTIDE SEQUENCE [LARGE SCALE GENOMIC DNA]</scope>
    <source>
        <strain evidence="5">cv. Chang Bougi</strain>
        <strain evidence="4">cv. SW 3</strain>
        <tissue evidence="2">Leaf</tissue>
    </source>
</reference>
<sequence length="143" mass="15935">MTMRDEVSKPYQVRVSHVQGGYDQGGQSARSGKGAGSKPLERLARDKACPGPMCACQPPASISTCQHVSTCDFRSRGDRVDLQAEGLSYLLGLYADHLAATTEFRQDSIISFAILTEFWYDIVMTKDRHDIIMIEFFRHGRSS</sequence>
<dbReference type="Proteomes" id="UP000321947">
    <property type="component" value="Unassembled WGS sequence"/>
</dbReference>
<dbReference type="Proteomes" id="UP000321393">
    <property type="component" value="Unassembled WGS sequence"/>
</dbReference>
<evidence type="ECO:0000313" key="5">
    <source>
        <dbReference type="Proteomes" id="UP000321947"/>
    </source>
</evidence>
<protein>
    <submittedName>
        <fullName evidence="2">Uncharacterized protein</fullName>
    </submittedName>
</protein>
<accession>A0A5A7TVK6</accession>
<comment type="caution">
    <text evidence="2">The sequence shown here is derived from an EMBL/GenBank/DDBJ whole genome shotgun (WGS) entry which is preliminary data.</text>
</comment>
<evidence type="ECO:0000313" key="4">
    <source>
        <dbReference type="Proteomes" id="UP000321393"/>
    </source>
</evidence>
<evidence type="ECO:0000313" key="2">
    <source>
        <dbReference type="EMBL" id="KAA0046176.1"/>
    </source>
</evidence>
<dbReference type="AlphaFoldDB" id="A0A5A7TVK6"/>
<evidence type="ECO:0000313" key="3">
    <source>
        <dbReference type="EMBL" id="TYK00205.1"/>
    </source>
</evidence>
<proteinExistence type="predicted"/>
<evidence type="ECO:0000256" key="1">
    <source>
        <dbReference type="SAM" id="MobiDB-lite"/>
    </source>
</evidence>
<dbReference type="EMBL" id="SSTE01014335">
    <property type="protein sequence ID" value="KAA0046176.1"/>
    <property type="molecule type" value="Genomic_DNA"/>
</dbReference>
<dbReference type="EMBL" id="SSTD01017158">
    <property type="protein sequence ID" value="TYK00205.1"/>
    <property type="molecule type" value="Genomic_DNA"/>
</dbReference>
<feature type="region of interest" description="Disordered" evidence="1">
    <location>
        <begin position="19"/>
        <end position="39"/>
    </location>
</feature>